<dbReference type="InterPro" id="IPR050980">
    <property type="entry name" value="2C_sensor_his_kinase"/>
</dbReference>
<keyword evidence="8 15" id="KW-0812">Transmembrane</keyword>
<evidence type="ECO:0000256" key="6">
    <source>
        <dbReference type="ARBA" id="ARBA00022553"/>
    </source>
</evidence>
<dbReference type="GO" id="GO:0005886">
    <property type="term" value="C:plasma membrane"/>
    <property type="evidence" value="ECO:0007669"/>
    <property type="project" value="UniProtKB-SubCell"/>
</dbReference>
<evidence type="ECO:0000256" key="3">
    <source>
        <dbReference type="ARBA" id="ARBA00012438"/>
    </source>
</evidence>
<sequence length="439" mass="48001">MVERWIKRVLPRGLYGRAALILIVPIVTIQLVVSVVFIQRHFADVTQQMTKALVLELAYLTRIVDAAPDLAAARSEAGAVARPLELALTLPTDAPQEISRRFYDLSGKTVTATLRQGLPGFTGIDLATDTARVWVGIVTDKGPMEVSFNRRRVSATNPHQLLVLMMFTSALMTLIAFLFLRNQLRPIRRLARAADAFGKGRPIPYRPTGATEVRAAGRAFLDMRARMERQIEQRTLMLSGVSHDLRTPLTRLKLELSMAEDSPETRAMLRDINDMGRMIDTFLDFSRADALDDPEELDPAALLMRVAERARAGGGAIDIGALPPAEPASLRPMAVERALQNLIDNGLRHGNRVALSLYLRPGALVFTVEDDGPGIPEAQRELAMQPFQRLDAARNQNRGTGVGLGLAIAADIARGHGGALHLGTSDRLGGLRADLVLAR</sequence>
<dbReference type="Gene3D" id="3.30.565.10">
    <property type="entry name" value="Histidine kinase-like ATPase, C-terminal domain"/>
    <property type="match status" value="1"/>
</dbReference>
<dbReference type="InterPro" id="IPR003594">
    <property type="entry name" value="HATPase_dom"/>
</dbReference>
<name>A0A0D6B5N3_RHOSU</name>
<dbReference type="Gene3D" id="1.10.287.130">
    <property type="match status" value="1"/>
</dbReference>
<dbReference type="Proteomes" id="UP000064912">
    <property type="component" value="Chromosome"/>
</dbReference>
<feature type="transmembrane region" description="Helical" evidence="15">
    <location>
        <begin position="161"/>
        <end position="180"/>
    </location>
</feature>
<dbReference type="GO" id="GO:0000155">
    <property type="term" value="F:phosphorelay sensor kinase activity"/>
    <property type="evidence" value="ECO:0007669"/>
    <property type="project" value="InterPro"/>
</dbReference>
<dbReference type="SMART" id="SM00387">
    <property type="entry name" value="HATPase_c"/>
    <property type="match status" value="1"/>
</dbReference>
<evidence type="ECO:0000256" key="4">
    <source>
        <dbReference type="ARBA" id="ARBA00022475"/>
    </source>
</evidence>
<dbReference type="InterPro" id="IPR036890">
    <property type="entry name" value="HATPase_C_sf"/>
</dbReference>
<dbReference type="EMBL" id="AP014800">
    <property type="protein sequence ID" value="BAQ70361.1"/>
    <property type="molecule type" value="Genomic_DNA"/>
</dbReference>
<evidence type="ECO:0000259" key="17">
    <source>
        <dbReference type="PROSITE" id="PS50885"/>
    </source>
</evidence>
<dbReference type="PATRIC" id="fig|35806.4.peg.3308"/>
<dbReference type="CDD" id="cd00082">
    <property type="entry name" value="HisKA"/>
    <property type="match status" value="1"/>
</dbReference>
<organism evidence="18 19">
    <name type="scientific">Rhodovulum sulfidophilum</name>
    <name type="common">Rhodobacter sulfidophilus</name>
    <dbReference type="NCBI Taxonomy" id="35806"/>
    <lineage>
        <taxon>Bacteria</taxon>
        <taxon>Pseudomonadati</taxon>
        <taxon>Pseudomonadota</taxon>
        <taxon>Alphaproteobacteria</taxon>
        <taxon>Rhodobacterales</taxon>
        <taxon>Paracoccaceae</taxon>
        <taxon>Rhodovulum</taxon>
    </lineage>
</organism>
<dbReference type="PANTHER" id="PTHR44936">
    <property type="entry name" value="SENSOR PROTEIN CREC"/>
    <property type="match status" value="1"/>
</dbReference>
<feature type="domain" description="Histidine kinase" evidence="16">
    <location>
        <begin position="240"/>
        <end position="439"/>
    </location>
</feature>
<dbReference type="InterPro" id="IPR003661">
    <property type="entry name" value="HisK_dim/P_dom"/>
</dbReference>
<evidence type="ECO:0000256" key="14">
    <source>
        <dbReference type="ARBA" id="ARBA00023136"/>
    </source>
</evidence>
<protein>
    <recommendedName>
        <fullName evidence="3">histidine kinase</fullName>
        <ecNumber evidence="3">2.7.13.3</ecNumber>
    </recommendedName>
</protein>
<keyword evidence="5" id="KW-0997">Cell inner membrane</keyword>
<dbReference type="SUPFAM" id="SSF55874">
    <property type="entry name" value="ATPase domain of HSP90 chaperone/DNA topoisomerase II/histidine kinase"/>
    <property type="match status" value="1"/>
</dbReference>
<dbReference type="SMART" id="SM00304">
    <property type="entry name" value="HAMP"/>
    <property type="match status" value="1"/>
</dbReference>
<dbReference type="PROSITE" id="PS50109">
    <property type="entry name" value="HIS_KIN"/>
    <property type="match status" value="1"/>
</dbReference>
<dbReference type="Pfam" id="PF02518">
    <property type="entry name" value="HATPase_c"/>
    <property type="match status" value="1"/>
</dbReference>
<dbReference type="AlphaFoldDB" id="A0A0D6B5N3"/>
<evidence type="ECO:0000313" key="19">
    <source>
        <dbReference type="Proteomes" id="UP000064912"/>
    </source>
</evidence>
<reference evidence="18 19" key="1">
    <citation type="submission" date="2015-02" db="EMBL/GenBank/DDBJ databases">
        <title>Genome sequene of Rhodovulum sulfidophilum DSM 2351.</title>
        <authorList>
            <person name="Nagao N."/>
        </authorList>
    </citation>
    <scope>NUCLEOTIDE SEQUENCE [LARGE SCALE GENOMIC DNA]</scope>
    <source>
        <strain evidence="18 19">DSM 2351</strain>
    </source>
</reference>
<dbReference type="InterPro" id="IPR036097">
    <property type="entry name" value="HisK_dim/P_sf"/>
</dbReference>
<dbReference type="SUPFAM" id="SSF47384">
    <property type="entry name" value="Homodimeric domain of signal transducing histidine kinase"/>
    <property type="match status" value="1"/>
</dbReference>
<comment type="subcellular location">
    <subcellularLocation>
        <location evidence="2">Cell inner membrane</location>
        <topology evidence="2">Multi-pass membrane protein</topology>
    </subcellularLocation>
</comment>
<gene>
    <name evidence="18" type="ORF">NHU_03220</name>
</gene>
<dbReference type="InterPro" id="IPR004358">
    <property type="entry name" value="Sig_transdc_His_kin-like_C"/>
</dbReference>
<evidence type="ECO:0000256" key="5">
    <source>
        <dbReference type="ARBA" id="ARBA00022519"/>
    </source>
</evidence>
<dbReference type="PRINTS" id="PR00344">
    <property type="entry name" value="BCTRLSENSOR"/>
</dbReference>
<dbReference type="SMART" id="SM00388">
    <property type="entry name" value="HisKA"/>
    <property type="match status" value="1"/>
</dbReference>
<keyword evidence="13" id="KW-0902">Two-component regulatory system</keyword>
<evidence type="ECO:0000256" key="15">
    <source>
        <dbReference type="SAM" id="Phobius"/>
    </source>
</evidence>
<feature type="transmembrane region" description="Helical" evidence="15">
    <location>
        <begin position="14"/>
        <end position="38"/>
    </location>
</feature>
<keyword evidence="12 15" id="KW-1133">Transmembrane helix</keyword>
<evidence type="ECO:0000256" key="10">
    <source>
        <dbReference type="ARBA" id="ARBA00022777"/>
    </source>
</evidence>
<evidence type="ECO:0000256" key="8">
    <source>
        <dbReference type="ARBA" id="ARBA00022692"/>
    </source>
</evidence>
<evidence type="ECO:0000259" key="16">
    <source>
        <dbReference type="PROSITE" id="PS50109"/>
    </source>
</evidence>
<evidence type="ECO:0000313" key="18">
    <source>
        <dbReference type="EMBL" id="BAQ70361.1"/>
    </source>
</evidence>
<evidence type="ECO:0000256" key="1">
    <source>
        <dbReference type="ARBA" id="ARBA00000085"/>
    </source>
</evidence>
<dbReference type="InterPro" id="IPR003660">
    <property type="entry name" value="HAMP_dom"/>
</dbReference>
<comment type="catalytic activity">
    <reaction evidence="1">
        <text>ATP + protein L-histidine = ADP + protein N-phospho-L-histidine.</text>
        <dbReference type="EC" id="2.7.13.3"/>
    </reaction>
</comment>
<keyword evidence="14 15" id="KW-0472">Membrane</keyword>
<dbReference type="Pfam" id="PF00672">
    <property type="entry name" value="HAMP"/>
    <property type="match status" value="1"/>
</dbReference>
<evidence type="ECO:0000256" key="2">
    <source>
        <dbReference type="ARBA" id="ARBA00004429"/>
    </source>
</evidence>
<dbReference type="Pfam" id="PF00512">
    <property type="entry name" value="HisKA"/>
    <property type="match status" value="1"/>
</dbReference>
<keyword evidence="6" id="KW-0597">Phosphoprotein</keyword>
<keyword evidence="10 18" id="KW-0418">Kinase</keyword>
<feature type="domain" description="HAMP" evidence="17">
    <location>
        <begin position="181"/>
        <end position="232"/>
    </location>
</feature>
<dbReference type="PANTHER" id="PTHR44936:SF5">
    <property type="entry name" value="SENSOR HISTIDINE KINASE ENVZ"/>
    <property type="match status" value="1"/>
</dbReference>
<dbReference type="CDD" id="cd00075">
    <property type="entry name" value="HATPase"/>
    <property type="match status" value="1"/>
</dbReference>
<keyword evidence="9" id="KW-0547">Nucleotide-binding</keyword>
<keyword evidence="4" id="KW-1003">Cell membrane</keyword>
<keyword evidence="11" id="KW-0067">ATP-binding</keyword>
<dbReference type="EC" id="2.7.13.3" evidence="3"/>
<evidence type="ECO:0000256" key="11">
    <source>
        <dbReference type="ARBA" id="ARBA00022840"/>
    </source>
</evidence>
<dbReference type="eggNOG" id="COG2205">
    <property type="taxonomic scope" value="Bacteria"/>
</dbReference>
<dbReference type="KEGG" id="rsu:NHU_03220"/>
<dbReference type="PROSITE" id="PS50885">
    <property type="entry name" value="HAMP"/>
    <property type="match status" value="1"/>
</dbReference>
<accession>A0A0D6B5N3</accession>
<keyword evidence="7" id="KW-0808">Transferase</keyword>
<dbReference type="GO" id="GO:0005524">
    <property type="term" value="F:ATP binding"/>
    <property type="evidence" value="ECO:0007669"/>
    <property type="project" value="UniProtKB-KW"/>
</dbReference>
<evidence type="ECO:0000256" key="13">
    <source>
        <dbReference type="ARBA" id="ARBA00023012"/>
    </source>
</evidence>
<evidence type="ECO:0000256" key="12">
    <source>
        <dbReference type="ARBA" id="ARBA00022989"/>
    </source>
</evidence>
<dbReference type="InterPro" id="IPR005467">
    <property type="entry name" value="His_kinase_dom"/>
</dbReference>
<evidence type="ECO:0000256" key="7">
    <source>
        <dbReference type="ARBA" id="ARBA00022679"/>
    </source>
</evidence>
<dbReference type="Gene3D" id="6.10.340.10">
    <property type="match status" value="1"/>
</dbReference>
<evidence type="ECO:0000256" key="9">
    <source>
        <dbReference type="ARBA" id="ARBA00022741"/>
    </source>
</evidence>
<proteinExistence type="predicted"/>